<organism evidence="3">
    <name type="scientific">Chlorella variabilis</name>
    <name type="common">Green alga</name>
    <dbReference type="NCBI Taxonomy" id="554065"/>
    <lineage>
        <taxon>Eukaryota</taxon>
        <taxon>Viridiplantae</taxon>
        <taxon>Chlorophyta</taxon>
        <taxon>core chlorophytes</taxon>
        <taxon>Trebouxiophyceae</taxon>
        <taxon>Chlorellales</taxon>
        <taxon>Chlorellaceae</taxon>
        <taxon>Chlorella clade</taxon>
        <taxon>Chlorella</taxon>
    </lineage>
</organism>
<protein>
    <submittedName>
        <fullName evidence="2">Uncharacterized protein</fullName>
    </submittedName>
</protein>
<feature type="compositionally biased region" description="Gly residues" evidence="1">
    <location>
        <begin position="158"/>
        <end position="167"/>
    </location>
</feature>
<dbReference type="InParanoid" id="E1ZAZ6"/>
<dbReference type="GeneID" id="17356365"/>
<accession>E1ZAZ6</accession>
<dbReference type="Proteomes" id="UP000008141">
    <property type="component" value="Unassembled WGS sequence"/>
</dbReference>
<feature type="region of interest" description="Disordered" evidence="1">
    <location>
        <begin position="154"/>
        <end position="185"/>
    </location>
</feature>
<gene>
    <name evidence="2" type="ORF">CHLNCDRAFT_143471</name>
</gene>
<dbReference type="EMBL" id="GL433840">
    <property type="protein sequence ID" value="EFN57139.1"/>
    <property type="molecule type" value="Genomic_DNA"/>
</dbReference>
<evidence type="ECO:0000313" key="3">
    <source>
        <dbReference type="Proteomes" id="UP000008141"/>
    </source>
</evidence>
<feature type="compositionally biased region" description="Low complexity" evidence="1">
    <location>
        <begin position="174"/>
        <end position="185"/>
    </location>
</feature>
<dbReference type="AlphaFoldDB" id="E1ZAZ6"/>
<proteinExistence type="predicted"/>
<evidence type="ECO:0000313" key="2">
    <source>
        <dbReference type="EMBL" id="EFN57139.1"/>
    </source>
</evidence>
<dbReference type="RefSeq" id="XP_005849241.1">
    <property type="nucleotide sequence ID" value="XM_005849179.1"/>
</dbReference>
<dbReference type="OrthoDB" id="431980at2759"/>
<sequence>MRTVVRGDNKLPVYINNKDVMNLIVVNESKLRRDSVLPKLPLITATLTLRYRDVDLLAHIEKDITEYLSSHPDVDQAITARCVLADFTTTGPQLALRALLRRQVAPRQAFVLSELLRGAEQIVRAHGGYLAIEELYSHDLPPSPPPAMAATVTRALTNGGGGGGGTAGSPPLPSSFSSSQSTDSV</sequence>
<name>E1ZAZ6_CHLVA</name>
<dbReference type="KEGG" id="cvr:CHLNCDRAFT_143471"/>
<keyword evidence="3" id="KW-1185">Reference proteome</keyword>
<evidence type="ECO:0000256" key="1">
    <source>
        <dbReference type="SAM" id="MobiDB-lite"/>
    </source>
</evidence>
<reference evidence="2 3" key="1">
    <citation type="journal article" date="2010" name="Plant Cell">
        <title>The Chlorella variabilis NC64A genome reveals adaptation to photosymbiosis, coevolution with viruses, and cryptic sex.</title>
        <authorList>
            <person name="Blanc G."/>
            <person name="Duncan G."/>
            <person name="Agarkova I."/>
            <person name="Borodovsky M."/>
            <person name="Gurnon J."/>
            <person name="Kuo A."/>
            <person name="Lindquist E."/>
            <person name="Lucas S."/>
            <person name="Pangilinan J."/>
            <person name="Polle J."/>
            <person name="Salamov A."/>
            <person name="Terry A."/>
            <person name="Yamada T."/>
            <person name="Dunigan D.D."/>
            <person name="Grigoriev I.V."/>
            <person name="Claverie J.M."/>
            <person name="Van Etten J.L."/>
        </authorList>
    </citation>
    <scope>NUCLEOTIDE SEQUENCE [LARGE SCALE GENOMIC DNA]</scope>
    <source>
        <strain evidence="2 3">NC64A</strain>
    </source>
</reference>